<keyword evidence="1" id="KW-0805">Transcription regulation</keyword>
<evidence type="ECO:0000259" key="4">
    <source>
        <dbReference type="PROSITE" id="PS01124"/>
    </source>
</evidence>
<dbReference type="RefSeq" id="WP_142007786.1">
    <property type="nucleotide sequence ID" value="NZ_CAJTBP010000001.1"/>
</dbReference>
<dbReference type="InterPro" id="IPR035418">
    <property type="entry name" value="AraC-bd_2"/>
</dbReference>
<dbReference type="InterPro" id="IPR050204">
    <property type="entry name" value="AraC_XylS_family_regulators"/>
</dbReference>
<dbReference type="Pfam" id="PF14525">
    <property type="entry name" value="AraC_binding_2"/>
    <property type="match status" value="1"/>
</dbReference>
<keyword evidence="3" id="KW-0804">Transcription</keyword>
<keyword evidence="2 5" id="KW-0238">DNA-binding</keyword>
<dbReference type="InterPro" id="IPR018060">
    <property type="entry name" value="HTH_AraC"/>
</dbReference>
<keyword evidence="6" id="KW-1185">Reference proteome</keyword>
<organism evidence="5 6">
    <name type="scientific">Barrientosiimonas humi</name>
    <dbReference type="NCBI Taxonomy" id="999931"/>
    <lineage>
        <taxon>Bacteria</taxon>
        <taxon>Bacillati</taxon>
        <taxon>Actinomycetota</taxon>
        <taxon>Actinomycetes</taxon>
        <taxon>Micrococcales</taxon>
        <taxon>Dermacoccaceae</taxon>
        <taxon>Barrientosiimonas</taxon>
    </lineage>
</organism>
<evidence type="ECO:0000313" key="5">
    <source>
        <dbReference type="EMBL" id="TQL29035.1"/>
    </source>
</evidence>
<dbReference type="SUPFAM" id="SSF46689">
    <property type="entry name" value="Homeodomain-like"/>
    <property type="match status" value="2"/>
</dbReference>
<dbReference type="Pfam" id="PF12833">
    <property type="entry name" value="HTH_18"/>
    <property type="match status" value="1"/>
</dbReference>
<comment type="caution">
    <text evidence="5">The sequence shown here is derived from an EMBL/GenBank/DDBJ whole genome shotgun (WGS) entry which is preliminary data.</text>
</comment>
<dbReference type="GO" id="GO:0043565">
    <property type="term" value="F:sequence-specific DNA binding"/>
    <property type="evidence" value="ECO:0007669"/>
    <property type="project" value="InterPro"/>
</dbReference>
<sequence length="324" mass="35828">MAPIEPLPLSRHLLSRTTDLEEFGERLNAVYYPARLRVRGRHGGPAVLHAVHGPDLTAGYVQPGRDVQVIPVRESTTAFHINFAHRGRLLATTGDLVVPVEGTVASVHNPGSEHALHHWEPMTGVVGVKLSQRVVEEELEKLLGVPLEAPLRFEPVLDLDSAAGRGWLALVRLILTELDDPAVLRDERIRDHYVRTLAVTTLTVQPQNYSEALRTGGSPAMPRTLRRAVDHIEQHFASPLTVGDVAAAGGTSVRRLQEVFRERFEVTPMTYLRNVRLDHARELLRGGQTEVTEAARASGLSHLGRFAAAYQERFGELPSQTRRG</sequence>
<dbReference type="GO" id="GO:0003700">
    <property type="term" value="F:DNA-binding transcription factor activity"/>
    <property type="evidence" value="ECO:0007669"/>
    <property type="project" value="InterPro"/>
</dbReference>
<evidence type="ECO:0000256" key="1">
    <source>
        <dbReference type="ARBA" id="ARBA00023015"/>
    </source>
</evidence>
<dbReference type="Proteomes" id="UP000318336">
    <property type="component" value="Unassembled WGS sequence"/>
</dbReference>
<evidence type="ECO:0000313" key="6">
    <source>
        <dbReference type="Proteomes" id="UP000318336"/>
    </source>
</evidence>
<proteinExistence type="predicted"/>
<feature type="domain" description="HTH araC/xylS-type" evidence="4">
    <location>
        <begin position="226"/>
        <end position="324"/>
    </location>
</feature>
<dbReference type="AlphaFoldDB" id="A0A542WZM8"/>
<accession>A0A542WZM8</accession>
<dbReference type="PROSITE" id="PS01124">
    <property type="entry name" value="HTH_ARAC_FAMILY_2"/>
    <property type="match status" value="1"/>
</dbReference>
<dbReference type="SMART" id="SM00342">
    <property type="entry name" value="HTH_ARAC"/>
    <property type="match status" value="1"/>
</dbReference>
<dbReference type="Gene3D" id="1.10.10.60">
    <property type="entry name" value="Homeodomain-like"/>
    <property type="match status" value="1"/>
</dbReference>
<dbReference type="InterPro" id="IPR009057">
    <property type="entry name" value="Homeodomain-like_sf"/>
</dbReference>
<gene>
    <name evidence="5" type="ORF">FB554_3348</name>
</gene>
<evidence type="ECO:0000256" key="3">
    <source>
        <dbReference type="ARBA" id="ARBA00023163"/>
    </source>
</evidence>
<reference evidence="5 6" key="1">
    <citation type="submission" date="2019-06" db="EMBL/GenBank/DDBJ databases">
        <title>Sequencing the genomes of 1000 actinobacteria strains.</title>
        <authorList>
            <person name="Klenk H.-P."/>
        </authorList>
    </citation>
    <scope>NUCLEOTIDE SEQUENCE [LARGE SCALE GENOMIC DNA]</scope>
    <source>
        <strain evidence="5 6">DSM 24617</strain>
    </source>
</reference>
<dbReference type="OrthoDB" id="5464689at2"/>
<dbReference type="PANTHER" id="PTHR46796">
    <property type="entry name" value="HTH-TYPE TRANSCRIPTIONAL ACTIVATOR RHAS-RELATED"/>
    <property type="match status" value="1"/>
</dbReference>
<evidence type="ECO:0000256" key="2">
    <source>
        <dbReference type="ARBA" id="ARBA00023125"/>
    </source>
</evidence>
<protein>
    <submittedName>
        <fullName evidence="5">AraC-like DNA-binding protein</fullName>
    </submittedName>
</protein>
<name>A0A542WZM8_9MICO</name>
<dbReference type="EMBL" id="VFOK01000002">
    <property type="protein sequence ID" value="TQL29035.1"/>
    <property type="molecule type" value="Genomic_DNA"/>
</dbReference>
<dbReference type="InterPro" id="IPR018062">
    <property type="entry name" value="HTH_AraC-typ_CS"/>
</dbReference>
<dbReference type="PROSITE" id="PS00041">
    <property type="entry name" value="HTH_ARAC_FAMILY_1"/>
    <property type="match status" value="1"/>
</dbReference>